<dbReference type="Proteomes" id="UP000231742">
    <property type="component" value="Unassembled WGS sequence"/>
</dbReference>
<evidence type="ECO:0000256" key="3">
    <source>
        <dbReference type="ARBA" id="ARBA00023163"/>
    </source>
</evidence>
<keyword evidence="6" id="KW-1185">Reference proteome</keyword>
<keyword evidence="3" id="KW-0804">Transcription</keyword>
<evidence type="ECO:0000256" key="2">
    <source>
        <dbReference type="ARBA" id="ARBA00023125"/>
    </source>
</evidence>
<sequence>MANIRDVARHAGVSAGTVSNVLNRPSYVNAATREKVLNSIKELEFVPVANARQYRPGRERTLGFALADMGNPFFVDVALGAEAAAKEFGVGVVIVHNGEDPAREQQNLDLLVQQRVHGIMITPVDERNPRLEELIARGVPVVYVDRISGDHPCCSLATDDFAGGKIAGEHLLDLGHTRIAFVGGSAISRQVDERFNGLTAAATKAGLAPSDIERIDVPSWKFAEGRHAGRLIAERPRDERPTAVFCANDMLALGVLQEFVLDGISVPDEISIIGFDDLDWASAATVPLTTVRQPREELGRTAVRMILDEIEQGASHEHEHVIFEPELIVRASTGPSPKLRDSAPSALLV</sequence>
<dbReference type="PROSITE" id="PS00356">
    <property type="entry name" value="HTH_LACI_1"/>
    <property type="match status" value="1"/>
</dbReference>
<dbReference type="InterPro" id="IPR000843">
    <property type="entry name" value="HTH_LacI"/>
</dbReference>
<dbReference type="GO" id="GO:0003700">
    <property type="term" value="F:DNA-binding transcription factor activity"/>
    <property type="evidence" value="ECO:0007669"/>
    <property type="project" value="TreeGrafter"/>
</dbReference>
<dbReference type="Pfam" id="PF13377">
    <property type="entry name" value="Peripla_BP_3"/>
    <property type="match status" value="1"/>
</dbReference>
<dbReference type="CDD" id="cd06293">
    <property type="entry name" value="PBP1_LacI-like"/>
    <property type="match status" value="1"/>
</dbReference>
<dbReference type="RefSeq" id="WP_100387638.1">
    <property type="nucleotide sequence ID" value="NZ_BMZU01000001.1"/>
</dbReference>
<dbReference type="PANTHER" id="PTHR30146">
    <property type="entry name" value="LACI-RELATED TRANSCRIPTIONAL REPRESSOR"/>
    <property type="match status" value="1"/>
</dbReference>
<dbReference type="PROSITE" id="PS50932">
    <property type="entry name" value="HTH_LACI_2"/>
    <property type="match status" value="1"/>
</dbReference>
<name>A0A2M9D5C3_9MICO</name>
<protein>
    <submittedName>
        <fullName evidence="5">LacI family transcriptional regulator</fullName>
    </submittedName>
</protein>
<organism evidence="5 6">
    <name type="scientific">Salinibacterium amurskyense</name>
    <dbReference type="NCBI Taxonomy" id="205941"/>
    <lineage>
        <taxon>Bacteria</taxon>
        <taxon>Bacillati</taxon>
        <taxon>Actinomycetota</taxon>
        <taxon>Actinomycetes</taxon>
        <taxon>Micrococcales</taxon>
        <taxon>Microbacteriaceae</taxon>
        <taxon>Salinibacterium</taxon>
    </lineage>
</organism>
<dbReference type="OrthoDB" id="37081at2"/>
<comment type="caution">
    <text evidence="5">The sequence shown here is derived from an EMBL/GenBank/DDBJ whole genome shotgun (WGS) entry which is preliminary data.</text>
</comment>
<dbReference type="InterPro" id="IPR028082">
    <property type="entry name" value="Peripla_BP_I"/>
</dbReference>
<feature type="domain" description="HTH lacI-type" evidence="4">
    <location>
        <begin position="2"/>
        <end position="56"/>
    </location>
</feature>
<dbReference type="Gene3D" id="3.40.50.2300">
    <property type="match status" value="2"/>
</dbReference>
<proteinExistence type="predicted"/>
<dbReference type="PANTHER" id="PTHR30146:SF109">
    <property type="entry name" value="HTH-TYPE TRANSCRIPTIONAL REGULATOR GALS"/>
    <property type="match status" value="1"/>
</dbReference>
<dbReference type="InterPro" id="IPR010982">
    <property type="entry name" value="Lambda_DNA-bd_dom_sf"/>
</dbReference>
<evidence type="ECO:0000313" key="5">
    <source>
        <dbReference type="EMBL" id="PJJ80899.1"/>
    </source>
</evidence>
<evidence type="ECO:0000313" key="6">
    <source>
        <dbReference type="Proteomes" id="UP000231742"/>
    </source>
</evidence>
<dbReference type="Pfam" id="PF00356">
    <property type="entry name" value="LacI"/>
    <property type="match status" value="1"/>
</dbReference>
<keyword evidence="2" id="KW-0238">DNA-binding</keyword>
<dbReference type="SMART" id="SM00354">
    <property type="entry name" value="HTH_LACI"/>
    <property type="match status" value="1"/>
</dbReference>
<dbReference type="SUPFAM" id="SSF47413">
    <property type="entry name" value="lambda repressor-like DNA-binding domains"/>
    <property type="match status" value="1"/>
</dbReference>
<evidence type="ECO:0000259" key="4">
    <source>
        <dbReference type="PROSITE" id="PS50932"/>
    </source>
</evidence>
<dbReference type="AlphaFoldDB" id="A0A2M9D5C3"/>
<accession>A0A2M9D5C3</accession>
<dbReference type="CDD" id="cd01392">
    <property type="entry name" value="HTH_LacI"/>
    <property type="match status" value="1"/>
</dbReference>
<dbReference type="SUPFAM" id="SSF53822">
    <property type="entry name" value="Periplasmic binding protein-like I"/>
    <property type="match status" value="1"/>
</dbReference>
<dbReference type="GO" id="GO:0000976">
    <property type="term" value="F:transcription cis-regulatory region binding"/>
    <property type="evidence" value="ECO:0007669"/>
    <property type="project" value="TreeGrafter"/>
</dbReference>
<dbReference type="Gene3D" id="1.10.260.40">
    <property type="entry name" value="lambda repressor-like DNA-binding domains"/>
    <property type="match status" value="1"/>
</dbReference>
<reference evidence="5 6" key="1">
    <citation type="submission" date="2017-11" db="EMBL/GenBank/DDBJ databases">
        <title>Genomic Encyclopedia of Archaeal and Bacterial Type Strains, Phase II (KMG-II): From Individual Species to Whole Genera.</title>
        <authorList>
            <person name="Goeker M."/>
        </authorList>
    </citation>
    <scope>NUCLEOTIDE SEQUENCE [LARGE SCALE GENOMIC DNA]</scope>
    <source>
        <strain evidence="5 6">DSM 16400</strain>
    </source>
</reference>
<gene>
    <name evidence="5" type="ORF">CLV85_0066</name>
</gene>
<dbReference type="EMBL" id="PGFH01000001">
    <property type="protein sequence ID" value="PJJ80899.1"/>
    <property type="molecule type" value="Genomic_DNA"/>
</dbReference>
<keyword evidence="1" id="KW-0805">Transcription regulation</keyword>
<dbReference type="InterPro" id="IPR046335">
    <property type="entry name" value="LacI/GalR-like_sensor"/>
</dbReference>
<evidence type="ECO:0000256" key="1">
    <source>
        <dbReference type="ARBA" id="ARBA00023015"/>
    </source>
</evidence>